<dbReference type="OrthoDB" id="26525at2759"/>
<protein>
    <submittedName>
        <fullName evidence="2">Uncharacterized protein</fullName>
    </submittedName>
</protein>
<dbReference type="SMART" id="SM00174">
    <property type="entry name" value="RHO"/>
    <property type="match status" value="1"/>
</dbReference>
<dbReference type="SUPFAM" id="SSF52540">
    <property type="entry name" value="P-loop containing nucleoside triphosphate hydrolases"/>
    <property type="match status" value="1"/>
</dbReference>
<keyword evidence="3" id="KW-1185">Reference proteome</keyword>
<evidence type="ECO:0000313" key="2">
    <source>
        <dbReference type="EMBL" id="KAG0250968.1"/>
    </source>
</evidence>
<dbReference type="PROSITE" id="PS51419">
    <property type="entry name" value="RAB"/>
    <property type="match status" value="1"/>
</dbReference>
<dbReference type="Pfam" id="PF00071">
    <property type="entry name" value="Ras"/>
    <property type="match status" value="1"/>
</dbReference>
<dbReference type="SMART" id="SM00175">
    <property type="entry name" value="RAB"/>
    <property type="match status" value="1"/>
</dbReference>
<dbReference type="InterPro" id="IPR027417">
    <property type="entry name" value="P-loop_NTPase"/>
</dbReference>
<dbReference type="FunFam" id="3.40.50.300:FF:000808">
    <property type="entry name" value="Small GTP-binding protein, putative"/>
    <property type="match status" value="1"/>
</dbReference>
<dbReference type="InterPro" id="IPR005225">
    <property type="entry name" value="Small_GTP-bd"/>
</dbReference>
<dbReference type="GO" id="GO:0003924">
    <property type="term" value="F:GTPase activity"/>
    <property type="evidence" value="ECO:0007669"/>
    <property type="project" value="InterPro"/>
</dbReference>
<gene>
    <name evidence="2" type="ORF">BG011_007947</name>
</gene>
<dbReference type="PANTHER" id="PTHR47978">
    <property type="match status" value="1"/>
</dbReference>
<dbReference type="SMART" id="SM00173">
    <property type="entry name" value="RAS"/>
    <property type="match status" value="1"/>
</dbReference>
<dbReference type="PROSITE" id="PS51421">
    <property type="entry name" value="RAS"/>
    <property type="match status" value="1"/>
</dbReference>
<reference evidence="2" key="1">
    <citation type="journal article" date="2020" name="Fungal Divers.">
        <title>Resolving the Mortierellaceae phylogeny through synthesis of multi-gene phylogenetics and phylogenomics.</title>
        <authorList>
            <person name="Vandepol N."/>
            <person name="Liber J."/>
            <person name="Desiro A."/>
            <person name="Na H."/>
            <person name="Kennedy M."/>
            <person name="Barry K."/>
            <person name="Grigoriev I.V."/>
            <person name="Miller A.N."/>
            <person name="O'Donnell K."/>
            <person name="Stajich J.E."/>
            <person name="Bonito G."/>
        </authorList>
    </citation>
    <scope>NUCLEOTIDE SEQUENCE</scope>
    <source>
        <strain evidence="2">KOD948</strain>
    </source>
</reference>
<dbReference type="InterPro" id="IPR001806">
    <property type="entry name" value="Small_GTPase"/>
</dbReference>
<dbReference type="AlphaFoldDB" id="A0A9P6PR70"/>
<comment type="caution">
    <text evidence="2">The sequence shown here is derived from an EMBL/GenBank/DDBJ whole genome shotgun (WGS) entry which is preliminary data.</text>
</comment>
<dbReference type="PROSITE" id="PS51417">
    <property type="entry name" value="ARF"/>
    <property type="match status" value="1"/>
</dbReference>
<dbReference type="NCBIfam" id="TIGR00231">
    <property type="entry name" value="small_GTP"/>
    <property type="match status" value="1"/>
</dbReference>
<evidence type="ECO:0000256" key="1">
    <source>
        <dbReference type="ARBA" id="ARBA00022741"/>
    </source>
</evidence>
<evidence type="ECO:0000313" key="3">
    <source>
        <dbReference type="Proteomes" id="UP000726737"/>
    </source>
</evidence>
<dbReference type="EMBL" id="JAAAJA010000630">
    <property type="protein sequence ID" value="KAG0250968.1"/>
    <property type="molecule type" value="Genomic_DNA"/>
</dbReference>
<dbReference type="Proteomes" id="UP000726737">
    <property type="component" value="Unassembled WGS sequence"/>
</dbReference>
<dbReference type="GO" id="GO:0005525">
    <property type="term" value="F:GTP binding"/>
    <property type="evidence" value="ECO:0007669"/>
    <property type="project" value="InterPro"/>
</dbReference>
<sequence>MYSSLLEAKVVILGSQGVGKTSLVVRYVQRTFSANCTSTIGASFMTKKLVVDNCKVRLQIWDTAGQERFRSMAPMYYRGANAAILVYDITSEESFQDMNSWVEELRKNMSEELIIHVVGNKLDLAAARRAIPISRTEQYVEEALGPDCTVHEVSAKDDDGIEELFLQITRKLVEKKHEIERRKRINAENAITLQQLEDERLQQAQTASNSSVCCGI</sequence>
<dbReference type="PRINTS" id="PR00449">
    <property type="entry name" value="RASTRNSFRMNG"/>
</dbReference>
<keyword evidence="1" id="KW-0547">Nucleotide-binding</keyword>
<accession>A0A9P6PR70</accession>
<dbReference type="SMART" id="SM00176">
    <property type="entry name" value="RAN"/>
    <property type="match status" value="1"/>
</dbReference>
<dbReference type="Gene3D" id="3.40.50.300">
    <property type="entry name" value="P-loop containing nucleotide triphosphate hydrolases"/>
    <property type="match status" value="1"/>
</dbReference>
<proteinExistence type="predicted"/>
<name>A0A9P6PR70_9FUNG</name>
<organism evidence="2 3">
    <name type="scientific">Mortierella polycephala</name>
    <dbReference type="NCBI Taxonomy" id="41804"/>
    <lineage>
        <taxon>Eukaryota</taxon>
        <taxon>Fungi</taxon>
        <taxon>Fungi incertae sedis</taxon>
        <taxon>Mucoromycota</taxon>
        <taxon>Mortierellomycotina</taxon>
        <taxon>Mortierellomycetes</taxon>
        <taxon>Mortierellales</taxon>
        <taxon>Mortierellaceae</taxon>
        <taxon>Mortierella</taxon>
    </lineage>
</organism>